<feature type="domain" description="MazG C-terminal" evidence="2">
    <location>
        <begin position="106"/>
        <end position="291"/>
    </location>
</feature>
<reference evidence="3 4" key="1">
    <citation type="submission" date="2024-02" db="EMBL/GenBank/DDBJ databases">
        <title>Bacteria isolated from the canopy kelp, Nereocystis luetkeana.</title>
        <authorList>
            <person name="Pfister C.A."/>
            <person name="Younker I.T."/>
            <person name="Light S.H."/>
        </authorList>
    </citation>
    <scope>NUCLEOTIDE SEQUENCE [LARGE SCALE GENOMIC DNA]</scope>
    <source>
        <strain evidence="3 4">TI.2.07</strain>
    </source>
</reference>
<accession>A0ABU9HAL6</accession>
<protein>
    <submittedName>
        <fullName evidence="3">MazG nucleotide pyrophosphohydrolase domain-containing protein</fullName>
    </submittedName>
</protein>
<dbReference type="InterPro" id="IPR011379">
    <property type="entry name" value="MazG-related_GP37"/>
</dbReference>
<dbReference type="Proteomes" id="UP001366060">
    <property type="component" value="Unassembled WGS sequence"/>
</dbReference>
<sequence>MELDEYQQRAVDTTHFKLKEDNGKFITLMGLAGEVGELATEYKKQLRDGEGYTVFKDKLTEELGDILWYLSAIAEHEDLKLNDIAESNLHKTEDRWKDNAILSSSDLLDKDYPLNEQIPRTFSVTFEEVIHEDQQKYISVTWDEGAFGDHLRDNSYDTDFYRFHDVFHLSYAVILGWSPVVRGLMKKKRKSISKIDEVEDGGRAVVIDEAISSLVFENAKKHSYFINQQVVDYSLLRTIKELTKHLEVSIKTGKDWEMAILLGFSLWNKLKVHNGGVMHCDLINRTMTFEEKIGTTYE</sequence>
<dbReference type="InterPro" id="IPR004518">
    <property type="entry name" value="MazG-like_dom"/>
</dbReference>
<comment type="caution">
    <text evidence="3">The sequence shown here is derived from an EMBL/GenBank/DDBJ whole genome shotgun (WGS) entry which is preliminary data.</text>
</comment>
<dbReference type="SUPFAM" id="SSF101386">
    <property type="entry name" value="all-alpha NTP pyrophosphatases"/>
    <property type="match status" value="1"/>
</dbReference>
<evidence type="ECO:0000313" key="3">
    <source>
        <dbReference type="EMBL" id="MEL0658671.1"/>
    </source>
</evidence>
<dbReference type="Pfam" id="PF03819">
    <property type="entry name" value="MazG"/>
    <property type="match status" value="1"/>
</dbReference>
<dbReference type="Pfam" id="PF18722">
    <property type="entry name" value="MazG_C"/>
    <property type="match status" value="1"/>
</dbReference>
<dbReference type="RefSeq" id="WP_341627313.1">
    <property type="nucleotide sequence ID" value="NZ_JBAKBA010000010.1"/>
</dbReference>
<evidence type="ECO:0000259" key="1">
    <source>
        <dbReference type="Pfam" id="PF03819"/>
    </source>
</evidence>
<feature type="domain" description="NTP pyrophosphohydrolase MazG-like" evidence="1">
    <location>
        <begin position="28"/>
        <end position="97"/>
    </location>
</feature>
<evidence type="ECO:0000313" key="4">
    <source>
        <dbReference type="Proteomes" id="UP001366060"/>
    </source>
</evidence>
<evidence type="ECO:0000259" key="2">
    <source>
        <dbReference type="Pfam" id="PF18722"/>
    </source>
</evidence>
<proteinExistence type="predicted"/>
<organism evidence="3 4">
    <name type="scientific">Psychromonas arctica</name>
    <dbReference type="NCBI Taxonomy" id="168275"/>
    <lineage>
        <taxon>Bacteria</taxon>
        <taxon>Pseudomonadati</taxon>
        <taxon>Pseudomonadota</taxon>
        <taxon>Gammaproteobacteria</taxon>
        <taxon>Alteromonadales</taxon>
        <taxon>Psychromonadaceae</taxon>
        <taxon>Psychromonas</taxon>
    </lineage>
</organism>
<dbReference type="Gene3D" id="1.10.287.1080">
    <property type="entry name" value="MazG-like"/>
    <property type="match status" value="1"/>
</dbReference>
<dbReference type="InterPro" id="IPR041407">
    <property type="entry name" value="MazG_C"/>
</dbReference>
<keyword evidence="4" id="KW-1185">Reference proteome</keyword>
<name>A0ABU9HAL6_9GAMM</name>
<dbReference type="CDD" id="cd11541">
    <property type="entry name" value="NTP-PPase_u4"/>
    <property type="match status" value="1"/>
</dbReference>
<gene>
    <name evidence="3" type="ORF">V6255_05900</name>
</gene>
<dbReference type="EMBL" id="JBAKBA010000010">
    <property type="protein sequence ID" value="MEL0658671.1"/>
    <property type="molecule type" value="Genomic_DNA"/>
</dbReference>